<accession>A0A448MUU7</accession>
<evidence type="ECO:0000256" key="1">
    <source>
        <dbReference type="SAM" id="Phobius"/>
    </source>
</evidence>
<gene>
    <name evidence="2" type="ORF">NCTC12967_00180</name>
</gene>
<proteinExistence type="predicted"/>
<organism evidence="2 3">
    <name type="scientific">Arachnia propionica</name>
    <dbReference type="NCBI Taxonomy" id="1750"/>
    <lineage>
        <taxon>Bacteria</taxon>
        <taxon>Bacillati</taxon>
        <taxon>Actinomycetota</taxon>
        <taxon>Actinomycetes</taxon>
        <taxon>Propionibacteriales</taxon>
        <taxon>Propionibacteriaceae</taxon>
        <taxon>Arachnia</taxon>
    </lineage>
</organism>
<feature type="transmembrane region" description="Helical" evidence="1">
    <location>
        <begin position="82"/>
        <end position="103"/>
    </location>
</feature>
<dbReference type="AlphaFoldDB" id="A0A448MUU7"/>
<keyword evidence="1" id="KW-0812">Transmembrane</keyword>
<dbReference type="Proteomes" id="UP000273044">
    <property type="component" value="Chromosome"/>
</dbReference>
<feature type="transmembrane region" description="Helical" evidence="1">
    <location>
        <begin position="54"/>
        <end position="76"/>
    </location>
</feature>
<reference evidence="2 3" key="1">
    <citation type="submission" date="2018-12" db="EMBL/GenBank/DDBJ databases">
        <authorList>
            <consortium name="Pathogen Informatics"/>
        </authorList>
    </citation>
    <scope>NUCLEOTIDE SEQUENCE [LARGE SCALE GENOMIC DNA]</scope>
    <source>
        <strain evidence="2 3">NCTC12967</strain>
    </source>
</reference>
<sequence>MILLDSTRHSAASPVAVALLLGILGLLAIWGGMRIRNARIPNFVTTYTGRASGALTLPFTGICLLCAGVAGVGYSLPSWVKGLIGLVLLLTGAIALLGTFIWFPRFLLPAWYRRATKTGVPRNDRHLMSWFKELSEDDQEELVRLRTEHDAKDSPR</sequence>
<feature type="transmembrane region" description="Helical" evidence="1">
    <location>
        <begin position="12"/>
        <end position="33"/>
    </location>
</feature>
<protein>
    <submittedName>
        <fullName evidence="2">Uncharacterized protein</fullName>
    </submittedName>
</protein>
<keyword evidence="1" id="KW-0472">Membrane</keyword>
<dbReference type="RefSeq" id="WP_061787369.1">
    <property type="nucleotide sequence ID" value="NZ_LR134406.1"/>
</dbReference>
<keyword evidence="1" id="KW-1133">Transmembrane helix</keyword>
<dbReference type="EMBL" id="LR134406">
    <property type="protein sequence ID" value="VEH68917.1"/>
    <property type="molecule type" value="Genomic_DNA"/>
</dbReference>
<name>A0A448MUU7_9ACTN</name>
<keyword evidence="3" id="KW-1185">Reference proteome</keyword>
<evidence type="ECO:0000313" key="3">
    <source>
        <dbReference type="Proteomes" id="UP000273044"/>
    </source>
</evidence>
<evidence type="ECO:0000313" key="2">
    <source>
        <dbReference type="EMBL" id="VEH68917.1"/>
    </source>
</evidence>
<dbReference type="GeneID" id="64405683"/>